<dbReference type="Gene3D" id="4.10.51.10">
    <property type="entry name" value="Cytochrome C Oxidase, chain K"/>
    <property type="match status" value="1"/>
</dbReference>
<dbReference type="EMBL" id="JAPTMU010000016">
    <property type="protein sequence ID" value="KAJ4929548.1"/>
    <property type="molecule type" value="Genomic_DNA"/>
</dbReference>
<name>A0AAD6FD97_9TELE</name>
<comment type="pathway">
    <text evidence="2">Energy metabolism; oxidative phosphorylation.</text>
</comment>
<evidence type="ECO:0000256" key="1">
    <source>
        <dbReference type="ARBA" id="ARBA00004434"/>
    </source>
</evidence>
<dbReference type="InterPro" id="IPR023272">
    <property type="entry name" value="Cyt_c_oxidase_suVIIB_dom_sf"/>
</dbReference>
<keyword evidence="4 12" id="KW-0812">Transmembrane</keyword>
<comment type="similarity">
    <text evidence="3">Belongs to the cytochrome c oxidase VIIb family.</text>
</comment>
<organism evidence="13 14">
    <name type="scientific">Pogonophryne albipinna</name>
    <dbReference type="NCBI Taxonomy" id="1090488"/>
    <lineage>
        <taxon>Eukaryota</taxon>
        <taxon>Metazoa</taxon>
        <taxon>Chordata</taxon>
        <taxon>Craniata</taxon>
        <taxon>Vertebrata</taxon>
        <taxon>Euteleostomi</taxon>
        <taxon>Actinopterygii</taxon>
        <taxon>Neopterygii</taxon>
        <taxon>Teleostei</taxon>
        <taxon>Neoteleostei</taxon>
        <taxon>Acanthomorphata</taxon>
        <taxon>Eupercaria</taxon>
        <taxon>Perciformes</taxon>
        <taxon>Notothenioidei</taxon>
        <taxon>Pogonophryne</taxon>
    </lineage>
</organism>
<dbReference type="SUPFAM" id="SSF81423">
    <property type="entry name" value="Mitochondrial cytochrome c oxidase subunit VIIb"/>
    <property type="match status" value="1"/>
</dbReference>
<keyword evidence="8" id="KW-0496">Mitochondrion</keyword>
<dbReference type="Pfam" id="PF05392">
    <property type="entry name" value="COX7B"/>
    <property type="match status" value="1"/>
</dbReference>
<gene>
    <name evidence="13" type="ORF">JOQ06_018572</name>
</gene>
<dbReference type="InterPro" id="IPR008433">
    <property type="entry name" value="Cyt_c_oxidase_suVIIB"/>
</dbReference>
<dbReference type="FunFam" id="4.10.51.10:FF:000001">
    <property type="entry name" value="Cytochrome c oxidase subunit 7B, mitochondrial"/>
    <property type="match status" value="1"/>
</dbReference>
<dbReference type="PANTHER" id="PTHR16716:SF0">
    <property type="entry name" value="CYTOCHROME C OXIDASE SUBUNIT 7B, MITOCHONDRIAL"/>
    <property type="match status" value="1"/>
</dbReference>
<evidence type="ECO:0000256" key="12">
    <source>
        <dbReference type="SAM" id="Phobius"/>
    </source>
</evidence>
<dbReference type="AlphaFoldDB" id="A0AAD6FD97"/>
<reference evidence="13" key="1">
    <citation type="submission" date="2022-11" db="EMBL/GenBank/DDBJ databases">
        <title>Chromosome-level genome of Pogonophryne albipinna.</title>
        <authorList>
            <person name="Jo E."/>
        </authorList>
    </citation>
    <scope>NUCLEOTIDE SEQUENCE</scope>
    <source>
        <strain evidence="13">SGF0006</strain>
        <tissue evidence="13">Muscle</tissue>
    </source>
</reference>
<evidence type="ECO:0000256" key="7">
    <source>
        <dbReference type="ARBA" id="ARBA00022989"/>
    </source>
</evidence>
<comment type="caution">
    <text evidence="13">The sequence shown here is derived from an EMBL/GenBank/DDBJ whole genome shotgun (WGS) entry which is preliminary data.</text>
</comment>
<accession>A0AAD6FD97</accession>
<dbReference type="Proteomes" id="UP001219934">
    <property type="component" value="Unassembled WGS sequence"/>
</dbReference>
<sequence length="114" mass="12522">MLTLANVISVLSTCGGHITLLSSRVSEAKVTKLDNMFRFAKAALNLTGQAARQVRHNSTAQMNFNKKYGNILMVSGAGFCVAVWSYVVTQTGITWNLSPVGKVMPKEWREAEEE</sequence>
<proteinExistence type="inferred from homology"/>
<keyword evidence="6" id="KW-0809">Transit peptide</keyword>
<evidence type="ECO:0000256" key="2">
    <source>
        <dbReference type="ARBA" id="ARBA00004673"/>
    </source>
</evidence>
<keyword evidence="14" id="KW-1185">Reference proteome</keyword>
<evidence type="ECO:0000256" key="4">
    <source>
        <dbReference type="ARBA" id="ARBA00022692"/>
    </source>
</evidence>
<comment type="subcellular location">
    <subcellularLocation>
        <location evidence="1">Mitochondrion inner membrane</location>
        <topology evidence="1">Single-pass membrane protein</topology>
    </subcellularLocation>
</comment>
<evidence type="ECO:0000256" key="5">
    <source>
        <dbReference type="ARBA" id="ARBA00022792"/>
    </source>
</evidence>
<keyword evidence="7 12" id="KW-1133">Transmembrane helix</keyword>
<evidence type="ECO:0000256" key="9">
    <source>
        <dbReference type="ARBA" id="ARBA00023136"/>
    </source>
</evidence>
<evidence type="ECO:0000256" key="10">
    <source>
        <dbReference type="ARBA" id="ARBA00040623"/>
    </source>
</evidence>
<evidence type="ECO:0000313" key="13">
    <source>
        <dbReference type="EMBL" id="KAJ4929548.1"/>
    </source>
</evidence>
<evidence type="ECO:0000256" key="6">
    <source>
        <dbReference type="ARBA" id="ARBA00022946"/>
    </source>
</evidence>
<keyword evidence="5" id="KW-0999">Mitochondrion inner membrane</keyword>
<evidence type="ECO:0000256" key="8">
    <source>
        <dbReference type="ARBA" id="ARBA00023128"/>
    </source>
</evidence>
<evidence type="ECO:0000256" key="11">
    <source>
        <dbReference type="ARBA" id="ARBA00041642"/>
    </source>
</evidence>
<evidence type="ECO:0000313" key="14">
    <source>
        <dbReference type="Proteomes" id="UP001219934"/>
    </source>
</evidence>
<evidence type="ECO:0000256" key="3">
    <source>
        <dbReference type="ARBA" id="ARBA00007351"/>
    </source>
</evidence>
<dbReference type="GO" id="GO:0006123">
    <property type="term" value="P:mitochondrial electron transport, cytochrome c to oxygen"/>
    <property type="evidence" value="ECO:0007669"/>
    <property type="project" value="InterPro"/>
</dbReference>
<dbReference type="GO" id="GO:0005743">
    <property type="term" value="C:mitochondrial inner membrane"/>
    <property type="evidence" value="ECO:0007669"/>
    <property type="project" value="UniProtKB-SubCell"/>
</dbReference>
<feature type="transmembrane region" description="Helical" evidence="12">
    <location>
        <begin position="68"/>
        <end position="87"/>
    </location>
</feature>
<keyword evidence="9 12" id="KW-0472">Membrane</keyword>
<dbReference type="PANTHER" id="PTHR16716">
    <property type="entry name" value="CYTOCHROME C OXIDASE SUBUNIT 7B, MITOCHONDRIAL"/>
    <property type="match status" value="1"/>
</dbReference>
<protein>
    <recommendedName>
        <fullName evidence="10">Cytochrome c oxidase subunit 7B, mitochondrial</fullName>
    </recommendedName>
    <alternativeName>
        <fullName evidence="11">Cytochrome c oxidase polypeptide VIIb</fullName>
    </alternativeName>
</protein>